<organism evidence="4 5">
    <name type="scientific">Streptomyces zingiberis</name>
    <dbReference type="NCBI Taxonomy" id="2053010"/>
    <lineage>
        <taxon>Bacteria</taxon>
        <taxon>Bacillati</taxon>
        <taxon>Actinomycetota</taxon>
        <taxon>Actinomycetes</taxon>
        <taxon>Kitasatosporales</taxon>
        <taxon>Streptomycetaceae</taxon>
        <taxon>Streptomyces</taxon>
    </lineage>
</organism>
<dbReference type="EMBL" id="JAATEN010000032">
    <property type="protein sequence ID" value="NJQ03858.1"/>
    <property type="molecule type" value="Genomic_DNA"/>
</dbReference>
<evidence type="ECO:0000256" key="3">
    <source>
        <dbReference type="ARBA" id="ARBA00023180"/>
    </source>
</evidence>
<name>A0ABX1C5D6_9ACTN</name>
<evidence type="ECO:0000256" key="1">
    <source>
        <dbReference type="ARBA" id="ARBA00004613"/>
    </source>
</evidence>
<reference evidence="4 5" key="1">
    <citation type="submission" date="2020-03" db="EMBL/GenBank/DDBJ databases">
        <title>WGS of actinomycetes isolated from Thailand.</title>
        <authorList>
            <person name="Thawai C."/>
        </authorList>
    </citation>
    <scope>NUCLEOTIDE SEQUENCE [LARGE SCALE GENOMIC DNA]</scope>
    <source>
        <strain evidence="4 5">PLAI 1-29</strain>
    </source>
</reference>
<dbReference type="SUPFAM" id="SSF48113">
    <property type="entry name" value="Heme-dependent peroxidases"/>
    <property type="match status" value="1"/>
</dbReference>
<dbReference type="InterPro" id="IPR010255">
    <property type="entry name" value="Haem_peroxidase_sf"/>
</dbReference>
<evidence type="ECO:0000256" key="2">
    <source>
        <dbReference type="ARBA" id="ARBA00022525"/>
    </source>
</evidence>
<dbReference type="Gene3D" id="1.10.640.10">
    <property type="entry name" value="Haem peroxidase domain superfamily, animal type"/>
    <property type="match status" value="1"/>
</dbReference>
<keyword evidence="5" id="KW-1185">Reference proteome</keyword>
<protein>
    <submittedName>
        <fullName evidence="4">Heme peroxidase</fullName>
    </submittedName>
</protein>
<keyword evidence="2" id="KW-0964">Secreted</keyword>
<gene>
    <name evidence="4" type="ORF">HCK00_25920</name>
</gene>
<dbReference type="GO" id="GO:0004601">
    <property type="term" value="F:peroxidase activity"/>
    <property type="evidence" value="ECO:0007669"/>
    <property type="project" value="UniProtKB-KW"/>
</dbReference>
<accession>A0ABX1C5D6</accession>
<comment type="caution">
    <text evidence="4">The sequence shown here is derived from an EMBL/GenBank/DDBJ whole genome shotgun (WGS) entry which is preliminary data.</text>
</comment>
<evidence type="ECO:0000313" key="5">
    <source>
        <dbReference type="Proteomes" id="UP000695264"/>
    </source>
</evidence>
<dbReference type="InterPro" id="IPR019791">
    <property type="entry name" value="Haem_peroxidase_animal"/>
</dbReference>
<keyword evidence="4" id="KW-0575">Peroxidase</keyword>
<dbReference type="Proteomes" id="UP000695264">
    <property type="component" value="Unassembled WGS sequence"/>
</dbReference>
<comment type="subcellular location">
    <subcellularLocation>
        <location evidence="1">Secreted</location>
    </subcellularLocation>
</comment>
<keyword evidence="3" id="KW-0325">Glycoprotein</keyword>
<proteinExistence type="predicted"/>
<dbReference type="PANTHER" id="PTHR11475">
    <property type="entry name" value="OXIDASE/PEROXIDASE"/>
    <property type="match status" value="1"/>
</dbReference>
<dbReference type="Pfam" id="PF03098">
    <property type="entry name" value="An_peroxidase"/>
    <property type="match status" value="1"/>
</dbReference>
<dbReference type="InterPro" id="IPR037120">
    <property type="entry name" value="Haem_peroxidase_sf_animal"/>
</dbReference>
<sequence>MTTGTPDSDSAPGVPAGYTYLGQFVDHDLTMDATEAALGESVTVEELEQGRSPSLDLDSLYGLGPGRAGAGYGGAAGPAAGPGGFYAPGGRLKTGSTVGVGLPANFPPANDDQPGFDLPRAGEAGGPTKAGRRTPLIPDLRNDENLIVAQTHLAFIHFHNRVVDELERRRVPAARRFAAARELVVKHYQWMLRTDFLPRIVDEEIVESVFTGGRRYFEVPVGGRPGRFPGVGPGHRPTMPIEFSVAAYRVGHSMIRRRYEWNRVFSSTGPNGAAPLVALFRFTGVSGNLSPGLGDDLNDPESGTLLRLPSNWTTDFRRLYDFTAAGRPDLAVPAAEFNLAQRIDTLLVDPLATLPTGSFGGRGAPVPDPLHLNLAYRNLARAAMVELATGPQLAREMGIEPLTAEQILTGDGGAPLGTLTEAERAELVAHTPLWFYVLREAEVNPKQPGRLTGVGGHLVAEVFHRAIEGSRDSIVRDPRWRPTLPARRKGGFTMPDLLLYAFEGRADLLNPLGDGPIPAP</sequence>
<dbReference type="PANTHER" id="PTHR11475:SF4">
    <property type="entry name" value="CHORION PEROXIDASE"/>
    <property type="match status" value="1"/>
</dbReference>
<evidence type="ECO:0000313" key="4">
    <source>
        <dbReference type="EMBL" id="NJQ03858.1"/>
    </source>
</evidence>
<keyword evidence="4" id="KW-0560">Oxidoreductase</keyword>
<dbReference type="CDD" id="cd09819">
    <property type="entry name" value="An_peroxidase_bacterial_1"/>
    <property type="match status" value="1"/>
</dbReference>